<dbReference type="NCBIfam" id="NF005914">
    <property type="entry name" value="PRK07907.1"/>
    <property type="match status" value="1"/>
</dbReference>
<dbReference type="GO" id="GO:0046872">
    <property type="term" value="F:metal ion binding"/>
    <property type="evidence" value="ECO:0007669"/>
    <property type="project" value="UniProtKB-KW"/>
</dbReference>
<dbReference type="Pfam" id="PF01546">
    <property type="entry name" value="Peptidase_M20"/>
    <property type="match status" value="1"/>
</dbReference>
<proteinExistence type="predicted"/>
<dbReference type="InterPro" id="IPR001261">
    <property type="entry name" value="ArgE/DapE_CS"/>
</dbReference>
<dbReference type="InterPro" id="IPR036264">
    <property type="entry name" value="Bact_exopeptidase_dim_dom"/>
</dbReference>
<dbReference type="Pfam" id="PF07687">
    <property type="entry name" value="M20_dimer"/>
    <property type="match status" value="1"/>
</dbReference>
<dbReference type="PANTHER" id="PTHR43270:SF12">
    <property type="entry name" value="SUCCINYL-DIAMINOPIMELATE DESUCCINYLASE"/>
    <property type="match status" value="1"/>
</dbReference>
<comment type="caution">
    <text evidence="5">The sequence shown here is derived from an EMBL/GenBank/DDBJ whole genome shotgun (WGS) entry which is preliminary data.</text>
</comment>
<gene>
    <name evidence="5" type="ORF">JDV75_11215</name>
</gene>
<protein>
    <submittedName>
        <fullName evidence="5">Dipeptidase</fullName>
    </submittedName>
</protein>
<dbReference type="InterPro" id="IPR051458">
    <property type="entry name" value="Cyt/Met_Dipeptidase"/>
</dbReference>
<keyword evidence="6" id="KW-1185">Reference proteome</keyword>
<evidence type="ECO:0000259" key="4">
    <source>
        <dbReference type="Pfam" id="PF07687"/>
    </source>
</evidence>
<name>A0A934M875_9CORY</name>
<dbReference type="EMBL" id="JAEIOS010000015">
    <property type="protein sequence ID" value="MBI8990322.1"/>
    <property type="molecule type" value="Genomic_DNA"/>
</dbReference>
<dbReference type="AlphaFoldDB" id="A0A934M875"/>
<evidence type="ECO:0000256" key="1">
    <source>
        <dbReference type="ARBA" id="ARBA00022670"/>
    </source>
</evidence>
<evidence type="ECO:0000313" key="5">
    <source>
        <dbReference type="EMBL" id="MBI8990322.1"/>
    </source>
</evidence>
<dbReference type="RefSeq" id="WP_198739326.1">
    <property type="nucleotide sequence ID" value="NZ_JAEIOS010000015.1"/>
</dbReference>
<feature type="domain" description="Peptidase M20 dimerisation" evidence="4">
    <location>
        <begin position="200"/>
        <end position="350"/>
    </location>
</feature>
<keyword evidence="1" id="KW-0645">Protease</keyword>
<evidence type="ECO:0000256" key="2">
    <source>
        <dbReference type="ARBA" id="ARBA00022723"/>
    </source>
</evidence>
<dbReference type="Proteomes" id="UP000645966">
    <property type="component" value="Unassembled WGS sequence"/>
</dbReference>
<reference evidence="5" key="1">
    <citation type="submission" date="2020-12" db="EMBL/GenBank/DDBJ databases">
        <title>Genome public.</title>
        <authorList>
            <person name="Sun Q."/>
        </authorList>
    </citation>
    <scope>NUCLEOTIDE SEQUENCE</scope>
    <source>
        <strain evidence="5">CCM 8863</strain>
    </source>
</reference>
<dbReference type="InterPro" id="IPR002933">
    <property type="entry name" value="Peptidase_M20"/>
</dbReference>
<dbReference type="InterPro" id="IPR011650">
    <property type="entry name" value="Peptidase_M20_dimer"/>
</dbReference>
<evidence type="ECO:0000313" key="6">
    <source>
        <dbReference type="Proteomes" id="UP000645966"/>
    </source>
</evidence>
<dbReference type="Gene3D" id="3.40.630.10">
    <property type="entry name" value="Zn peptidases"/>
    <property type="match status" value="1"/>
</dbReference>
<dbReference type="PANTHER" id="PTHR43270">
    <property type="entry name" value="BETA-ALA-HIS DIPEPTIDASE"/>
    <property type="match status" value="1"/>
</dbReference>
<keyword evidence="2" id="KW-0479">Metal-binding</keyword>
<dbReference type="SUPFAM" id="SSF55031">
    <property type="entry name" value="Bacterial exopeptidase dimerisation domain"/>
    <property type="match status" value="1"/>
</dbReference>
<evidence type="ECO:0000256" key="3">
    <source>
        <dbReference type="ARBA" id="ARBA00022801"/>
    </source>
</evidence>
<dbReference type="SUPFAM" id="SSF53187">
    <property type="entry name" value="Zn-dependent exopeptidases"/>
    <property type="match status" value="1"/>
</dbReference>
<dbReference type="PROSITE" id="PS00758">
    <property type="entry name" value="ARGE_DAPE_CPG2_1"/>
    <property type="match status" value="1"/>
</dbReference>
<keyword evidence="3" id="KW-0378">Hydrolase</keyword>
<dbReference type="GO" id="GO:0006508">
    <property type="term" value="P:proteolysis"/>
    <property type="evidence" value="ECO:0007669"/>
    <property type="project" value="UniProtKB-KW"/>
</dbReference>
<accession>A0A934M875</accession>
<sequence length="454" mass="47255">MTPAIPTTAEVTAAIEAQQARILADLTELVSYNSVHAEPGCEQANADAADWVVRSLEEVGLTVETHLTADGSTAVIGRRVARDGRPTVLLYSHYDVVPAGDPAAWSSDPFTLTERNGRWYGRGTADCKGNVVMHLAALRALDELGDPGVGVTVVIEGSEERGGEGLDALIEEHPDYFTADAIIIADTGNVAEGVPTLTTSLRGGAQVRVTVKSLRSAVHSGGFGGPAPDAVAALIRILDSLRDETGRVAIRGTDNTATWDGIAYDAEAFRADAGVLDGVEIIGDGTDVADQLWARPAVTVTGFTSTPVSEAVNAIPATATAQLNLRTPFGASGTATAEALRNHLIDAAPWGVQVEVDIQEVNDPFATDTSGPAAQALADALSKAFGDRETAYCGSGGSIPLTTALQRAVPGAEIALFGVEEPLCTIHSADESVSPDELKRCAVAETLFLLSYTR</sequence>
<dbReference type="GO" id="GO:0008233">
    <property type="term" value="F:peptidase activity"/>
    <property type="evidence" value="ECO:0007669"/>
    <property type="project" value="UniProtKB-KW"/>
</dbReference>
<dbReference type="Gene3D" id="3.30.70.360">
    <property type="match status" value="1"/>
</dbReference>
<organism evidence="5 6">
    <name type="scientific">Corynebacterium meridianum</name>
    <dbReference type="NCBI Taxonomy" id="2765363"/>
    <lineage>
        <taxon>Bacteria</taxon>
        <taxon>Bacillati</taxon>
        <taxon>Actinomycetota</taxon>
        <taxon>Actinomycetes</taxon>
        <taxon>Mycobacteriales</taxon>
        <taxon>Corynebacteriaceae</taxon>
        <taxon>Corynebacterium</taxon>
    </lineage>
</organism>